<proteinExistence type="predicted"/>
<dbReference type="NCBIfam" id="TIGR03696">
    <property type="entry name" value="Rhs_assc_core"/>
    <property type="match status" value="1"/>
</dbReference>
<accession>A0A0L7SU38</accession>
<comment type="caution">
    <text evidence="1">The sequence shown here is derived from an EMBL/GenBank/DDBJ whole genome shotgun (WGS) entry which is preliminary data.</text>
</comment>
<dbReference type="InterPro" id="IPR022385">
    <property type="entry name" value="Rhs_assc_core"/>
</dbReference>
<dbReference type="AlphaFoldDB" id="A0A0L7SU38"/>
<evidence type="ECO:0008006" key="3">
    <source>
        <dbReference type="Google" id="ProtNLM"/>
    </source>
</evidence>
<reference evidence="1 2" key="1">
    <citation type="journal article" date="2015" name="Int. J. Syst. Evol. Microbiol.">
        <title>Erwinia iniecta sp. nov., isolated from Russian wheat aphids (Diuraphis noxia).</title>
        <authorList>
            <person name="Campillo T."/>
            <person name="Luna E."/>
            <person name="Portier P."/>
            <person name="Fischer-Le Saux M."/>
            <person name="Lapitan N."/>
            <person name="Tisserat N.A."/>
            <person name="Leach J.E."/>
        </authorList>
    </citation>
    <scope>NUCLEOTIDE SEQUENCE [LARGE SCALE GENOMIC DNA]</scope>
    <source>
        <strain evidence="1 2">B149</strain>
    </source>
</reference>
<dbReference type="Proteomes" id="UP000036851">
    <property type="component" value="Unassembled WGS sequence"/>
</dbReference>
<name>A0A0L7SU38_9GAMM</name>
<evidence type="ECO:0000313" key="2">
    <source>
        <dbReference type="Proteomes" id="UP000036851"/>
    </source>
</evidence>
<dbReference type="SUPFAM" id="SSF56399">
    <property type="entry name" value="ADP-ribosylation"/>
    <property type="match status" value="1"/>
</dbReference>
<dbReference type="RefSeq" id="WP_277619544.1">
    <property type="nucleotide sequence ID" value="NZ_JRXF01000087.1"/>
</dbReference>
<evidence type="ECO:0000313" key="1">
    <source>
        <dbReference type="EMBL" id="KOC86669.1"/>
    </source>
</evidence>
<sequence length="60" mass="6699">MNDNLLGFNRQRHDPISAVYHPGNGYRAYDPQLMRFRCPDSFSPFAAGGINSYGYCAGDP</sequence>
<dbReference type="Gene3D" id="2.180.10.10">
    <property type="entry name" value="RHS repeat-associated core"/>
    <property type="match status" value="1"/>
</dbReference>
<feature type="non-terminal residue" evidence="1">
    <location>
        <position position="60"/>
    </location>
</feature>
<gene>
    <name evidence="1" type="ORF">NG43_21665</name>
</gene>
<organism evidence="1 2">
    <name type="scientific">Winslowiella iniecta</name>
    <dbReference type="NCBI Taxonomy" id="1560201"/>
    <lineage>
        <taxon>Bacteria</taxon>
        <taxon>Pseudomonadati</taxon>
        <taxon>Pseudomonadota</taxon>
        <taxon>Gammaproteobacteria</taxon>
        <taxon>Enterobacterales</taxon>
        <taxon>Erwiniaceae</taxon>
        <taxon>Winslowiella</taxon>
    </lineage>
</organism>
<protein>
    <recommendedName>
        <fullName evidence="3">RHS repeat-associated core domain-containing protein</fullName>
    </recommendedName>
</protein>
<dbReference type="EMBL" id="JRXF01000087">
    <property type="protein sequence ID" value="KOC86669.1"/>
    <property type="molecule type" value="Genomic_DNA"/>
</dbReference>